<name>A0ABQ1WCZ6_9FLAO</name>
<comment type="caution">
    <text evidence="1">The sequence shown here is derived from an EMBL/GenBank/DDBJ whole genome shotgun (WGS) entry which is preliminary data.</text>
</comment>
<dbReference type="EMBL" id="BMIX01000001">
    <property type="protein sequence ID" value="GGG24550.1"/>
    <property type="molecule type" value="Genomic_DNA"/>
</dbReference>
<reference evidence="2" key="1">
    <citation type="journal article" date="2019" name="Int. J. Syst. Evol. Microbiol.">
        <title>The Global Catalogue of Microorganisms (GCM) 10K type strain sequencing project: providing services to taxonomists for standard genome sequencing and annotation.</title>
        <authorList>
            <consortium name="The Broad Institute Genomics Platform"/>
            <consortium name="The Broad Institute Genome Sequencing Center for Infectious Disease"/>
            <person name="Wu L."/>
            <person name="Ma J."/>
        </authorList>
    </citation>
    <scope>NUCLEOTIDE SEQUENCE [LARGE SCALE GENOMIC DNA]</scope>
    <source>
        <strain evidence="2">CGMCC 1.15422</strain>
    </source>
</reference>
<evidence type="ECO:0000313" key="1">
    <source>
        <dbReference type="EMBL" id="GGG24550.1"/>
    </source>
</evidence>
<sequence>MNPLLITFEGLPTLAFTSSSCADNPKIENKKNIESKYFLIWNFSYLCEVKFSAGEYAKKLVYFKLLPVKL</sequence>
<organism evidence="1 2">
    <name type="scientific">Christiangramia forsetii</name>
    <dbReference type="NCBI Taxonomy" id="411153"/>
    <lineage>
        <taxon>Bacteria</taxon>
        <taxon>Pseudomonadati</taxon>
        <taxon>Bacteroidota</taxon>
        <taxon>Flavobacteriia</taxon>
        <taxon>Flavobacteriales</taxon>
        <taxon>Flavobacteriaceae</taxon>
        <taxon>Christiangramia</taxon>
    </lineage>
</organism>
<gene>
    <name evidence="1" type="ORF">GCM10011532_04780</name>
</gene>
<proteinExistence type="predicted"/>
<evidence type="ECO:0000313" key="2">
    <source>
        <dbReference type="Proteomes" id="UP000605733"/>
    </source>
</evidence>
<accession>A0ABQ1WCZ6</accession>
<protein>
    <submittedName>
        <fullName evidence="1">Uncharacterized protein</fullName>
    </submittedName>
</protein>
<keyword evidence="2" id="KW-1185">Reference proteome</keyword>
<dbReference type="Proteomes" id="UP000605733">
    <property type="component" value="Unassembled WGS sequence"/>
</dbReference>